<keyword evidence="2" id="KW-1185">Reference proteome</keyword>
<evidence type="ECO:0000313" key="2">
    <source>
        <dbReference type="Proteomes" id="UP000324222"/>
    </source>
</evidence>
<proteinExistence type="predicted"/>
<organism evidence="1 2">
    <name type="scientific">Portunus trituberculatus</name>
    <name type="common">Swimming crab</name>
    <name type="synonym">Neptunus trituberculatus</name>
    <dbReference type="NCBI Taxonomy" id="210409"/>
    <lineage>
        <taxon>Eukaryota</taxon>
        <taxon>Metazoa</taxon>
        <taxon>Ecdysozoa</taxon>
        <taxon>Arthropoda</taxon>
        <taxon>Crustacea</taxon>
        <taxon>Multicrustacea</taxon>
        <taxon>Malacostraca</taxon>
        <taxon>Eumalacostraca</taxon>
        <taxon>Eucarida</taxon>
        <taxon>Decapoda</taxon>
        <taxon>Pleocyemata</taxon>
        <taxon>Brachyura</taxon>
        <taxon>Eubrachyura</taxon>
        <taxon>Portunoidea</taxon>
        <taxon>Portunidae</taxon>
        <taxon>Portuninae</taxon>
        <taxon>Portunus</taxon>
    </lineage>
</organism>
<accession>A0A5B7HCR3</accession>
<sequence length="47" mass="5468">MTWQTETQTALRRTAFQMPFPSTITVAEVVRQSRSRVWHRVFASGNT</sequence>
<name>A0A5B7HCR3_PORTR</name>
<protein>
    <submittedName>
        <fullName evidence="1">Uncharacterized protein</fullName>
    </submittedName>
</protein>
<evidence type="ECO:0000313" key="1">
    <source>
        <dbReference type="EMBL" id="MPC70100.1"/>
    </source>
</evidence>
<gene>
    <name evidence="1" type="ORF">E2C01_064338</name>
</gene>
<dbReference type="EMBL" id="VSRR010030527">
    <property type="protein sequence ID" value="MPC70100.1"/>
    <property type="molecule type" value="Genomic_DNA"/>
</dbReference>
<dbReference type="AlphaFoldDB" id="A0A5B7HCR3"/>
<reference evidence="1 2" key="1">
    <citation type="submission" date="2019-05" db="EMBL/GenBank/DDBJ databases">
        <title>Another draft genome of Portunus trituberculatus and its Hox gene families provides insights of decapod evolution.</title>
        <authorList>
            <person name="Jeong J.-H."/>
            <person name="Song I."/>
            <person name="Kim S."/>
            <person name="Choi T."/>
            <person name="Kim D."/>
            <person name="Ryu S."/>
            <person name="Kim W."/>
        </authorList>
    </citation>
    <scope>NUCLEOTIDE SEQUENCE [LARGE SCALE GENOMIC DNA]</scope>
    <source>
        <tissue evidence="1">Muscle</tissue>
    </source>
</reference>
<comment type="caution">
    <text evidence="1">The sequence shown here is derived from an EMBL/GenBank/DDBJ whole genome shotgun (WGS) entry which is preliminary data.</text>
</comment>
<dbReference type="Proteomes" id="UP000324222">
    <property type="component" value="Unassembled WGS sequence"/>
</dbReference>